<name>A0A0E9QE48_ANGAN</name>
<organism evidence="1">
    <name type="scientific">Anguilla anguilla</name>
    <name type="common">European freshwater eel</name>
    <name type="synonym">Muraena anguilla</name>
    <dbReference type="NCBI Taxonomy" id="7936"/>
    <lineage>
        <taxon>Eukaryota</taxon>
        <taxon>Metazoa</taxon>
        <taxon>Chordata</taxon>
        <taxon>Craniata</taxon>
        <taxon>Vertebrata</taxon>
        <taxon>Euteleostomi</taxon>
        <taxon>Actinopterygii</taxon>
        <taxon>Neopterygii</taxon>
        <taxon>Teleostei</taxon>
        <taxon>Anguilliformes</taxon>
        <taxon>Anguillidae</taxon>
        <taxon>Anguilla</taxon>
    </lineage>
</organism>
<reference evidence="1" key="1">
    <citation type="submission" date="2014-11" db="EMBL/GenBank/DDBJ databases">
        <authorList>
            <person name="Amaro Gonzalez C."/>
        </authorList>
    </citation>
    <scope>NUCLEOTIDE SEQUENCE</scope>
</reference>
<proteinExistence type="predicted"/>
<reference evidence="1" key="2">
    <citation type="journal article" date="2015" name="Fish Shellfish Immunol.">
        <title>Early steps in the European eel (Anguilla anguilla)-Vibrio vulnificus interaction in the gills: Role of the RtxA13 toxin.</title>
        <authorList>
            <person name="Callol A."/>
            <person name="Pajuelo D."/>
            <person name="Ebbesson L."/>
            <person name="Teles M."/>
            <person name="MacKenzie S."/>
            <person name="Amaro C."/>
        </authorList>
    </citation>
    <scope>NUCLEOTIDE SEQUENCE</scope>
</reference>
<protein>
    <submittedName>
        <fullName evidence="1">Uncharacterized protein</fullName>
    </submittedName>
</protein>
<evidence type="ECO:0000313" key="1">
    <source>
        <dbReference type="EMBL" id="JAH14757.1"/>
    </source>
</evidence>
<accession>A0A0E9QE48</accession>
<dbReference type="AlphaFoldDB" id="A0A0E9QE48"/>
<dbReference type="EMBL" id="GBXM01093820">
    <property type="protein sequence ID" value="JAH14757.1"/>
    <property type="molecule type" value="Transcribed_RNA"/>
</dbReference>
<sequence>MNILLIADKFLTSLELQYLVCMDKVVTKLDSKTYHILNESVARRLCITPAFHSLISLNPMFV</sequence>